<dbReference type="InterPro" id="IPR005693">
    <property type="entry name" value="Mce"/>
</dbReference>
<dbReference type="GO" id="GO:0005576">
    <property type="term" value="C:extracellular region"/>
    <property type="evidence" value="ECO:0007669"/>
    <property type="project" value="TreeGrafter"/>
</dbReference>
<name>A0A930Y6K5_9ACTN</name>
<proteinExistence type="predicted"/>
<reference evidence="4" key="1">
    <citation type="submission" date="2020-11" db="EMBL/GenBank/DDBJ databases">
        <title>Nocardioides sp. CBS4Y-1, whole genome shotgun sequence.</title>
        <authorList>
            <person name="Tuo L."/>
        </authorList>
    </citation>
    <scope>NUCLEOTIDE SEQUENCE</scope>
    <source>
        <strain evidence="4">CBS4Y-1</strain>
    </source>
</reference>
<comment type="caution">
    <text evidence="4">The sequence shown here is derived from an EMBL/GenBank/DDBJ whole genome shotgun (WGS) entry which is preliminary data.</text>
</comment>
<protein>
    <submittedName>
        <fullName evidence="4">MCE family protein</fullName>
    </submittedName>
</protein>
<feature type="domain" description="Mce/MlaD" evidence="2">
    <location>
        <begin position="39"/>
        <end position="115"/>
    </location>
</feature>
<evidence type="ECO:0000313" key="5">
    <source>
        <dbReference type="Proteomes" id="UP000656804"/>
    </source>
</evidence>
<evidence type="ECO:0000256" key="1">
    <source>
        <dbReference type="SAM" id="MobiDB-lite"/>
    </source>
</evidence>
<feature type="domain" description="Mammalian cell entry C-terminal" evidence="3">
    <location>
        <begin position="123"/>
        <end position="290"/>
    </location>
</feature>
<keyword evidence="5" id="KW-1185">Reference proteome</keyword>
<dbReference type="EMBL" id="JADIVZ010000005">
    <property type="protein sequence ID" value="MBF4162455.1"/>
    <property type="molecule type" value="Genomic_DNA"/>
</dbReference>
<dbReference type="PANTHER" id="PTHR33371:SF16">
    <property type="entry name" value="MCE-FAMILY PROTEIN MCE3F"/>
    <property type="match status" value="1"/>
</dbReference>
<evidence type="ECO:0000313" key="4">
    <source>
        <dbReference type="EMBL" id="MBF4162455.1"/>
    </source>
</evidence>
<sequence>MITRRVKIQLLVFALITVVGVTFVGIRYAQIPSLIFGSGYRVTAHFDNSGGGIFAGGEVTYRGVNVGRVDKLVLTDSGVDVVMDIKDDYDTIPANTLAVVGNKSAVGEQYVDLQPQTDDGPYLKAGSEIAAPDTRTPIPTEKILSDLVTTVGSVNKKSLKTTITELGEAFDDSGRDLQTILDSGSSFLDTANANFETTRALIRDGNTVLKGQIASESAIRTFARQLDLFSTTLADADPDLRRLIDNGAPAAAALKKLIDDNGVELGDLINNLVTTGQVIVKNIPGIRQLLVIYPYVVEGGFTVVSKSPDTGLYDAHFGLILTTQAVCHQGYGSTDTRPPQNGGNRPMNTKAGCTEPITESNARGPQNLPRPAASYGDSPVVASYDPSTGKLTWGDTAPDGLDSPDSVAPPTLGKETWKWLYLQPLTPPQ</sequence>
<dbReference type="NCBIfam" id="TIGR00996">
    <property type="entry name" value="Mtu_fam_mce"/>
    <property type="match status" value="1"/>
</dbReference>
<evidence type="ECO:0000259" key="3">
    <source>
        <dbReference type="Pfam" id="PF11887"/>
    </source>
</evidence>
<dbReference type="Proteomes" id="UP000656804">
    <property type="component" value="Unassembled WGS sequence"/>
</dbReference>
<dbReference type="Pfam" id="PF02470">
    <property type="entry name" value="MlaD"/>
    <property type="match status" value="1"/>
</dbReference>
<feature type="compositionally biased region" description="Polar residues" evidence="1">
    <location>
        <begin position="331"/>
        <end position="347"/>
    </location>
</feature>
<gene>
    <name evidence="4" type="ORF">ISG29_12200</name>
</gene>
<dbReference type="Pfam" id="PF11887">
    <property type="entry name" value="Mce4_CUP1"/>
    <property type="match status" value="1"/>
</dbReference>
<dbReference type="InterPro" id="IPR003399">
    <property type="entry name" value="Mce/MlaD"/>
</dbReference>
<dbReference type="AlphaFoldDB" id="A0A930Y6K5"/>
<organism evidence="4 5">
    <name type="scientific">Nocardioides acrostichi</name>
    <dbReference type="NCBI Taxonomy" id="2784339"/>
    <lineage>
        <taxon>Bacteria</taxon>
        <taxon>Bacillati</taxon>
        <taxon>Actinomycetota</taxon>
        <taxon>Actinomycetes</taxon>
        <taxon>Propionibacteriales</taxon>
        <taxon>Nocardioidaceae</taxon>
        <taxon>Nocardioides</taxon>
    </lineage>
</organism>
<accession>A0A930Y6K5</accession>
<feature type="region of interest" description="Disordered" evidence="1">
    <location>
        <begin position="331"/>
        <end position="413"/>
    </location>
</feature>
<dbReference type="RefSeq" id="WP_194503708.1">
    <property type="nucleotide sequence ID" value="NZ_JADIVZ010000005.1"/>
</dbReference>
<dbReference type="PANTHER" id="PTHR33371">
    <property type="entry name" value="INTERMEMBRANE PHOSPHOLIPID TRANSPORT SYSTEM BINDING PROTEIN MLAD-RELATED"/>
    <property type="match status" value="1"/>
</dbReference>
<evidence type="ECO:0000259" key="2">
    <source>
        <dbReference type="Pfam" id="PF02470"/>
    </source>
</evidence>
<dbReference type="InterPro" id="IPR052336">
    <property type="entry name" value="MlaD_Phospholipid_Transporter"/>
</dbReference>
<dbReference type="InterPro" id="IPR024516">
    <property type="entry name" value="Mce_C"/>
</dbReference>